<dbReference type="Gene3D" id="3.30.2350.20">
    <property type="entry name" value="TruD, catalytic domain"/>
    <property type="match status" value="1"/>
</dbReference>
<protein>
    <submittedName>
        <fullName evidence="5">6458_t:CDS:1</fullName>
    </submittedName>
</protein>
<gene>
    <name evidence="5" type="ORF">PBRASI_LOCUS508</name>
</gene>
<comment type="caution">
    <text evidence="5">The sequence shown here is derived from an EMBL/GenBank/DDBJ whole genome shotgun (WGS) entry which is preliminary data.</text>
</comment>
<feature type="compositionally biased region" description="Polar residues" evidence="3">
    <location>
        <begin position="17"/>
        <end position="27"/>
    </location>
</feature>
<dbReference type="Proteomes" id="UP000789739">
    <property type="component" value="Unassembled WGS sequence"/>
</dbReference>
<dbReference type="InterPro" id="IPR042214">
    <property type="entry name" value="TruD_catalytic"/>
</dbReference>
<dbReference type="PROSITE" id="PS50984">
    <property type="entry name" value="TRUD"/>
    <property type="match status" value="1"/>
</dbReference>
<reference evidence="5" key="1">
    <citation type="submission" date="2021-06" db="EMBL/GenBank/DDBJ databases">
        <authorList>
            <person name="Kallberg Y."/>
            <person name="Tangrot J."/>
            <person name="Rosling A."/>
        </authorList>
    </citation>
    <scope>NUCLEOTIDE SEQUENCE</scope>
    <source>
        <strain evidence="5">BR232B</strain>
    </source>
</reference>
<dbReference type="NCBIfam" id="TIGR00094">
    <property type="entry name" value="tRNA_TruD_broad"/>
    <property type="match status" value="1"/>
</dbReference>
<feature type="compositionally biased region" description="Basic and acidic residues" evidence="3">
    <location>
        <begin position="1"/>
        <end position="15"/>
    </location>
</feature>
<accession>A0A9N8Z0A0</accession>
<feature type="region of interest" description="Disordered" evidence="3">
    <location>
        <begin position="1"/>
        <end position="27"/>
    </location>
</feature>
<keyword evidence="2" id="KW-0413">Isomerase</keyword>
<evidence type="ECO:0000259" key="4">
    <source>
        <dbReference type="PROSITE" id="PS50984"/>
    </source>
</evidence>
<dbReference type="GO" id="GO:0009982">
    <property type="term" value="F:pseudouridine synthase activity"/>
    <property type="evidence" value="ECO:0007669"/>
    <property type="project" value="InterPro"/>
</dbReference>
<dbReference type="OrthoDB" id="447290at2759"/>
<comment type="similarity">
    <text evidence="1">Belongs to the pseudouridine synthase TruD family.</text>
</comment>
<dbReference type="EMBL" id="CAJVPI010000025">
    <property type="protein sequence ID" value="CAG8459606.1"/>
    <property type="molecule type" value="Genomic_DNA"/>
</dbReference>
<proteinExistence type="inferred from homology"/>
<dbReference type="GO" id="GO:0001522">
    <property type="term" value="P:pseudouridine synthesis"/>
    <property type="evidence" value="ECO:0007669"/>
    <property type="project" value="InterPro"/>
</dbReference>
<feature type="domain" description="TRUD" evidence="4">
    <location>
        <begin position="344"/>
        <end position="567"/>
    </location>
</feature>
<dbReference type="PIRSF" id="PIRSF037016">
    <property type="entry name" value="Pseudouridin_synth_euk_prd"/>
    <property type="match status" value="1"/>
</dbReference>
<sequence length="648" mass="73460">MTEADLPTKKLRLDSGESVNTSVVMESTSESREKRMWTIEEDVGITEYVSQSLPGFSAVIKQRYADFIVHEIDQQGGVVYLTDCTSIPKRDDQSTLDNTSSSPAESSIPEDAIYEQLKALTDEETAVSIKELISSQGEKTNVVTKSIDDKNKRTSIHMFIREHFGKKLYSETLDGAIKIGKHTPKSRKDRRNRFHSGQKPSQWFCQFVLYKQCHDTMEAINTICRIMKLRIYCSIYERFPSNGDDFTNQLSLYRANSKLMSYAGTKDLRAVTTQRVRGSKITAERLAGLNKRFKVITLGNFEYVDSPLKLGDLCGNRFDIILRHVQISSEDLLSDILASLKSHGFINYFGCALLQNNWKAAVELIMKPRDGEHEDLRKAREHWIANQDANEAYTLFPKRCVAERQILNKFAQTGDLRDYVGGLNAIPRNLRLMYVHAYQSYIWNCIASERRRLYGCDAPVVGDLVLVGDEVAGDVIDTDSIINDAGTETEGGYKEPNVVVVNEQNICNFTIDDVVLPLPGHLIIYPENVLGEKYVELMGRDKLDANNMIRSVRDYSLPGSYRKFLGKPQDLTWTTFRYDDPSIALILTDLDKLEGKLEPTSIPNGKYVALKLSFNLLTSQYATMALREMLKKDTSAMSQHQLQMEQTA</sequence>
<name>A0A9N8Z0A0_9GLOM</name>
<dbReference type="InterPro" id="IPR001656">
    <property type="entry name" value="PsdUridine_synth_TruD"/>
</dbReference>
<dbReference type="InterPro" id="IPR011760">
    <property type="entry name" value="PsdUridine_synth_TruD_insert"/>
</dbReference>
<evidence type="ECO:0000313" key="6">
    <source>
        <dbReference type="Proteomes" id="UP000789739"/>
    </source>
</evidence>
<dbReference type="InterPro" id="IPR020103">
    <property type="entry name" value="PsdUridine_synth_cat_dom_sf"/>
</dbReference>
<dbReference type="Gene3D" id="3.30.70.3160">
    <property type="match status" value="1"/>
</dbReference>
<evidence type="ECO:0000313" key="5">
    <source>
        <dbReference type="EMBL" id="CAG8459606.1"/>
    </source>
</evidence>
<dbReference type="SUPFAM" id="SSF55120">
    <property type="entry name" value="Pseudouridine synthase"/>
    <property type="match status" value="1"/>
</dbReference>
<dbReference type="CDD" id="cd02576">
    <property type="entry name" value="PseudoU_synth_ScPUS7"/>
    <property type="match status" value="1"/>
</dbReference>
<dbReference type="AlphaFoldDB" id="A0A9N8Z0A0"/>
<evidence type="ECO:0000256" key="2">
    <source>
        <dbReference type="ARBA" id="ARBA00023235"/>
    </source>
</evidence>
<dbReference type="PANTHER" id="PTHR13326">
    <property type="entry name" value="TRNA PSEUDOURIDINE SYNTHASE D"/>
    <property type="match status" value="1"/>
</dbReference>
<dbReference type="Pfam" id="PF01142">
    <property type="entry name" value="TruD"/>
    <property type="match status" value="1"/>
</dbReference>
<evidence type="ECO:0000256" key="1">
    <source>
        <dbReference type="ARBA" id="ARBA00007953"/>
    </source>
</evidence>
<organism evidence="5 6">
    <name type="scientific">Paraglomus brasilianum</name>
    <dbReference type="NCBI Taxonomy" id="144538"/>
    <lineage>
        <taxon>Eukaryota</taxon>
        <taxon>Fungi</taxon>
        <taxon>Fungi incertae sedis</taxon>
        <taxon>Mucoromycota</taxon>
        <taxon>Glomeromycotina</taxon>
        <taxon>Glomeromycetes</taxon>
        <taxon>Paraglomerales</taxon>
        <taxon>Paraglomeraceae</taxon>
        <taxon>Paraglomus</taxon>
    </lineage>
</organism>
<keyword evidence="6" id="KW-1185">Reference proteome</keyword>
<dbReference type="PANTHER" id="PTHR13326:SF21">
    <property type="entry name" value="PSEUDOURIDYLATE SYNTHASE PUS7L"/>
    <property type="match status" value="1"/>
</dbReference>
<dbReference type="GO" id="GO:0003723">
    <property type="term" value="F:RNA binding"/>
    <property type="evidence" value="ECO:0007669"/>
    <property type="project" value="InterPro"/>
</dbReference>
<dbReference type="GO" id="GO:0005634">
    <property type="term" value="C:nucleus"/>
    <property type="evidence" value="ECO:0007669"/>
    <property type="project" value="TreeGrafter"/>
</dbReference>
<evidence type="ECO:0000256" key="3">
    <source>
        <dbReference type="SAM" id="MobiDB-lite"/>
    </source>
</evidence>